<keyword evidence="11 12" id="KW-0998">Cell outer membrane</keyword>
<dbReference type="Pfam" id="PF07715">
    <property type="entry name" value="Plug"/>
    <property type="match status" value="1"/>
</dbReference>
<evidence type="ECO:0000256" key="1">
    <source>
        <dbReference type="ARBA" id="ARBA00004571"/>
    </source>
</evidence>
<keyword evidence="3 12" id="KW-1134">Transmembrane beta strand</keyword>
<dbReference type="PATRIC" id="fig|400092.3.peg.2049"/>
<dbReference type="InterPro" id="IPR036942">
    <property type="entry name" value="Beta-barrel_TonB_sf"/>
</dbReference>
<dbReference type="InterPro" id="IPR039426">
    <property type="entry name" value="TonB-dep_rcpt-like"/>
</dbReference>
<comment type="similarity">
    <text evidence="12 13">Belongs to the TonB-dependent receptor family.</text>
</comment>
<keyword evidence="7" id="KW-0408">Iron</keyword>
<dbReference type="EMBL" id="CP009621">
    <property type="protein sequence ID" value="AKD03290.1"/>
    <property type="molecule type" value="Genomic_DNA"/>
</dbReference>
<feature type="chain" id="PRO_5002416722" evidence="14">
    <location>
        <begin position="30"/>
        <end position="1064"/>
    </location>
</feature>
<keyword evidence="2 12" id="KW-0813">Transport</keyword>
<dbReference type="InterPro" id="IPR008969">
    <property type="entry name" value="CarboxyPept-like_regulatory"/>
</dbReference>
<dbReference type="Gene3D" id="2.40.170.20">
    <property type="entry name" value="TonB-dependent receptor, beta-barrel domain"/>
    <property type="match status" value="1"/>
</dbReference>
<dbReference type="Pfam" id="PF13715">
    <property type="entry name" value="CarbopepD_reg_2"/>
    <property type="match status" value="1"/>
</dbReference>
<comment type="subcellular location">
    <subcellularLocation>
        <location evidence="1 12">Cell outer membrane</location>
        <topology evidence="1 12">Multi-pass membrane protein</topology>
    </subcellularLocation>
</comment>
<protein>
    <submittedName>
        <fullName evidence="17">Membrane protein</fullName>
    </submittedName>
</protein>
<dbReference type="AlphaFoldDB" id="A0A0E3ZF36"/>
<dbReference type="RefSeq" id="WP_046310319.1">
    <property type="nucleotide sequence ID" value="NZ_CBCSCY010000053.1"/>
</dbReference>
<evidence type="ECO:0000256" key="11">
    <source>
        <dbReference type="ARBA" id="ARBA00023237"/>
    </source>
</evidence>
<name>A0A0E3ZF36_9BACT</name>
<dbReference type="FunFam" id="2.60.40.1120:FF:000003">
    <property type="entry name" value="Outer membrane protein Omp121"/>
    <property type="match status" value="1"/>
</dbReference>
<evidence type="ECO:0000256" key="8">
    <source>
        <dbReference type="ARBA" id="ARBA00023065"/>
    </source>
</evidence>
<feature type="signal peptide" evidence="14">
    <location>
        <begin position="1"/>
        <end position="29"/>
    </location>
</feature>
<dbReference type="PANTHER" id="PTHR32552:SF68">
    <property type="entry name" value="FERRICHROME OUTER MEMBRANE TRANSPORTER_PHAGE RECEPTOR"/>
    <property type="match status" value="1"/>
</dbReference>
<dbReference type="InterPro" id="IPR023997">
    <property type="entry name" value="TonB-dep_OMP_SusC/RagA_CS"/>
</dbReference>
<evidence type="ECO:0000256" key="10">
    <source>
        <dbReference type="ARBA" id="ARBA00023136"/>
    </source>
</evidence>
<keyword evidence="10 12" id="KW-0472">Membrane</keyword>
<evidence type="ECO:0000259" key="15">
    <source>
        <dbReference type="Pfam" id="PF00593"/>
    </source>
</evidence>
<evidence type="ECO:0000313" key="18">
    <source>
        <dbReference type="Proteomes" id="UP000033109"/>
    </source>
</evidence>
<feature type="domain" description="TonB-dependent receptor-like beta-barrel" evidence="15">
    <location>
        <begin position="482"/>
        <end position="822"/>
    </location>
</feature>
<dbReference type="Pfam" id="PF00593">
    <property type="entry name" value="TonB_dep_Rec_b-barrel"/>
    <property type="match status" value="1"/>
</dbReference>
<dbReference type="STRING" id="400092.PKOR_09330"/>
<evidence type="ECO:0000256" key="14">
    <source>
        <dbReference type="SAM" id="SignalP"/>
    </source>
</evidence>
<feature type="domain" description="TonB-dependent receptor plug" evidence="16">
    <location>
        <begin position="128"/>
        <end position="257"/>
    </location>
</feature>
<dbReference type="InterPro" id="IPR037066">
    <property type="entry name" value="Plug_dom_sf"/>
</dbReference>
<evidence type="ECO:0000256" key="9">
    <source>
        <dbReference type="ARBA" id="ARBA00023077"/>
    </source>
</evidence>
<dbReference type="Gene3D" id="2.60.40.1120">
    <property type="entry name" value="Carboxypeptidase-like, regulatory domain"/>
    <property type="match status" value="1"/>
</dbReference>
<dbReference type="NCBIfam" id="TIGR04057">
    <property type="entry name" value="SusC_RagA_signa"/>
    <property type="match status" value="1"/>
</dbReference>
<evidence type="ECO:0000256" key="4">
    <source>
        <dbReference type="ARBA" id="ARBA00022496"/>
    </source>
</evidence>
<evidence type="ECO:0000256" key="6">
    <source>
        <dbReference type="ARBA" id="ARBA00022729"/>
    </source>
</evidence>
<evidence type="ECO:0000256" key="7">
    <source>
        <dbReference type="ARBA" id="ARBA00023004"/>
    </source>
</evidence>
<dbReference type="PROSITE" id="PS52016">
    <property type="entry name" value="TONB_DEPENDENT_REC_3"/>
    <property type="match status" value="1"/>
</dbReference>
<keyword evidence="5 12" id="KW-0812">Transmembrane</keyword>
<evidence type="ECO:0000256" key="2">
    <source>
        <dbReference type="ARBA" id="ARBA00022448"/>
    </source>
</evidence>
<dbReference type="HOGENOM" id="CLU_004317_2_1_10"/>
<gene>
    <name evidence="17" type="ORF">PKOR_09330</name>
</gene>
<evidence type="ECO:0000256" key="12">
    <source>
        <dbReference type="PROSITE-ProRule" id="PRU01360"/>
    </source>
</evidence>
<dbReference type="GO" id="GO:0015344">
    <property type="term" value="F:siderophore uptake transmembrane transporter activity"/>
    <property type="evidence" value="ECO:0007669"/>
    <property type="project" value="TreeGrafter"/>
</dbReference>
<dbReference type="Gene3D" id="2.170.130.10">
    <property type="entry name" value="TonB-dependent receptor, plug domain"/>
    <property type="match status" value="1"/>
</dbReference>
<keyword evidence="8" id="KW-0406">Ion transport</keyword>
<dbReference type="SUPFAM" id="SSF49464">
    <property type="entry name" value="Carboxypeptidase regulatory domain-like"/>
    <property type="match status" value="1"/>
</dbReference>
<organism evidence="17 18">
    <name type="scientific">Pontibacter korlensis</name>
    <dbReference type="NCBI Taxonomy" id="400092"/>
    <lineage>
        <taxon>Bacteria</taxon>
        <taxon>Pseudomonadati</taxon>
        <taxon>Bacteroidota</taxon>
        <taxon>Cytophagia</taxon>
        <taxon>Cytophagales</taxon>
        <taxon>Hymenobacteraceae</taxon>
        <taxon>Pontibacter</taxon>
    </lineage>
</organism>
<dbReference type="KEGG" id="pko:PKOR_09330"/>
<keyword evidence="4" id="KW-0410">Iron transport</keyword>
<evidence type="ECO:0000256" key="5">
    <source>
        <dbReference type="ARBA" id="ARBA00022692"/>
    </source>
</evidence>
<dbReference type="InterPro" id="IPR012910">
    <property type="entry name" value="Plug_dom"/>
</dbReference>
<dbReference type="Proteomes" id="UP000033109">
    <property type="component" value="Chromosome"/>
</dbReference>
<evidence type="ECO:0000313" key="17">
    <source>
        <dbReference type="EMBL" id="AKD03290.1"/>
    </source>
</evidence>
<dbReference type="PANTHER" id="PTHR32552">
    <property type="entry name" value="FERRICHROME IRON RECEPTOR-RELATED"/>
    <property type="match status" value="1"/>
</dbReference>
<keyword evidence="9 13" id="KW-0798">TonB box</keyword>
<dbReference type="GO" id="GO:0009279">
    <property type="term" value="C:cell outer membrane"/>
    <property type="evidence" value="ECO:0007669"/>
    <property type="project" value="UniProtKB-SubCell"/>
</dbReference>
<evidence type="ECO:0000256" key="13">
    <source>
        <dbReference type="RuleBase" id="RU003357"/>
    </source>
</evidence>
<sequence length="1064" mass="116569">MSLNFTKGISKHVVATVFLVLLCCCSAFAQAQTVRGAVKDGNGTPLPGASVAIKGTTTGTVTNLDGSYTLRVNSAEDVLVVSYIGFLNQEVTVGNREVVDITLREDTNSLSEVVVTALGIEREEKALGYATQTVSGESITNARSNNFASALSGKVAGLSLISPGSGPVNSTRISLRGDNSLNPDGNNALIVLDGVPMSSEMTSSGVSSAYGAGSGNDVPIDFGNGIADINPDDIESITVLKGPSAAALYGSRAANGALIITTKSGNRQQKGLGVTVNTNISFNDVLRWPDFQHEYGQGTENLNKDGQPYYSYRASEDGANTGSTSSAYGPKFDGQYYYQYDPTLEGQSAERQLWRPYKDNVKGFFRTGSTITNSVAIAGGNEKGSARASITHSKNEWIMPNTGFERMTAALSLNYKASDKLRLASKVNFTHKTSDNLPATGYNNQSISYFMIFQNPNVDLAWYKPRWKKGQEQIDQIHPFSSYIDNPYVIAYEMTNALNNYSTVGNISATYEISPKFEAMVRSGIDLSSEDREQRRPFSTANFQYGYYKEQGIFDYEINTDALFTYREKIGSDIDVRASVGGNTMRRKYRGTNGVVDGLVIPGVYKLSNGISTPMMTTRHLQKQVNSLYALASFSYQDKVFVDVTGRNDWSSTLPVQNNSFFYPSISSSFILSDILTLPRQISYAKLRLSAAQVGNDTDPYKTRKYYGQSEFAGSGSVPTTLHNVDFKPEITTNYEAGLEYRLFQGRLGMDITLYRSFTKNQILDMPLDPTTGYSRAVMNAGKVRNQGVELMLNATPVETRNFQWRSTVVWSKNDNKVLELAEGLGTDQQVIASGGQATIIAKVGGTTGDIYGYGFVRSPDGQIVYDKAGLPAYPDETQYIGNAYADWKGGFTNEFSYKNFRFSVLVDGQYGGIIYSQTHHKMSEQGKLKHTLMGRAEGFIIGDGVVDNGDGTYSENTTKVSPLQYYKRYYRRANVESNSFDASYLKLREMRLEYNLPKSLLAKTKFLNGASVALYGRDLAMLTDFPIFDPETAALNGSTIMPGVEIGQMPSTRTFGANVTLQF</sequence>
<proteinExistence type="inferred from homology"/>
<dbReference type="OrthoDB" id="9768177at2"/>
<accession>A0A0E3ZF36</accession>
<reference evidence="17 18" key="1">
    <citation type="journal article" date="2015" name="Sci. Rep.">
        <title>Unraveling adaptation of Pontibacter korlensis to radiation and infertility in desert through complete genome and comparative transcriptomic analysis.</title>
        <authorList>
            <person name="Dai J."/>
            <person name="Dai W."/>
            <person name="Qiu C."/>
            <person name="Yang Z."/>
            <person name="Zhang Y."/>
            <person name="Zhou M."/>
            <person name="Zhang L."/>
            <person name="Fang C."/>
            <person name="Gao Q."/>
            <person name="Yang Q."/>
            <person name="Li X."/>
            <person name="Wang Z."/>
            <person name="Wang Z."/>
            <person name="Jia Z."/>
            <person name="Chen X."/>
        </authorList>
    </citation>
    <scope>NUCLEOTIDE SEQUENCE [LARGE SCALE GENOMIC DNA]</scope>
    <source>
        <strain evidence="17 18">X14-1T</strain>
    </source>
</reference>
<keyword evidence="18" id="KW-1185">Reference proteome</keyword>
<dbReference type="InterPro" id="IPR023996">
    <property type="entry name" value="TonB-dep_OMP_SusC/RagA"/>
</dbReference>
<dbReference type="SUPFAM" id="SSF56935">
    <property type="entry name" value="Porins"/>
    <property type="match status" value="1"/>
</dbReference>
<keyword evidence="6 14" id="KW-0732">Signal</keyword>
<dbReference type="NCBIfam" id="TIGR04056">
    <property type="entry name" value="OMP_RagA_SusC"/>
    <property type="match status" value="1"/>
</dbReference>
<evidence type="ECO:0000259" key="16">
    <source>
        <dbReference type="Pfam" id="PF07715"/>
    </source>
</evidence>
<evidence type="ECO:0000256" key="3">
    <source>
        <dbReference type="ARBA" id="ARBA00022452"/>
    </source>
</evidence>
<dbReference type="InterPro" id="IPR000531">
    <property type="entry name" value="Beta-barrel_TonB"/>
</dbReference>